<dbReference type="STRING" id="1166340.SAMN05192583_1587"/>
<dbReference type="EMBL" id="FOCF01000003">
    <property type="protein sequence ID" value="SEM93753.1"/>
    <property type="molecule type" value="Genomic_DNA"/>
</dbReference>
<evidence type="ECO:0000313" key="1">
    <source>
        <dbReference type="EMBL" id="SEM93753.1"/>
    </source>
</evidence>
<proteinExistence type="predicted"/>
<reference evidence="2" key="1">
    <citation type="submission" date="2016-10" db="EMBL/GenBank/DDBJ databases">
        <authorList>
            <person name="Varghese N."/>
            <person name="Submissions S."/>
        </authorList>
    </citation>
    <scope>NUCLEOTIDE SEQUENCE [LARGE SCALE GENOMIC DNA]</scope>
    <source>
        <strain evidence="2">S6-262</strain>
    </source>
</reference>
<evidence type="ECO:0000313" key="2">
    <source>
        <dbReference type="Proteomes" id="UP000199206"/>
    </source>
</evidence>
<dbReference type="RefSeq" id="WP_093665160.1">
    <property type="nucleotide sequence ID" value="NZ_FOCF01000003.1"/>
</dbReference>
<dbReference type="Proteomes" id="UP000199206">
    <property type="component" value="Unassembled WGS sequence"/>
</dbReference>
<organism evidence="1 2">
    <name type="scientific">Sphingomonas gellani</name>
    <dbReference type="NCBI Taxonomy" id="1166340"/>
    <lineage>
        <taxon>Bacteria</taxon>
        <taxon>Pseudomonadati</taxon>
        <taxon>Pseudomonadota</taxon>
        <taxon>Alphaproteobacteria</taxon>
        <taxon>Sphingomonadales</taxon>
        <taxon>Sphingomonadaceae</taxon>
        <taxon>Sphingomonas</taxon>
    </lineage>
</organism>
<keyword evidence="2" id="KW-1185">Reference proteome</keyword>
<gene>
    <name evidence="1" type="ORF">SAMN05192583_1587</name>
</gene>
<sequence>MSRVSDTHIATVAKSVIAAERSNDRSIADLSRCMTSMIEQRTSSRTILDPDAIAAIRKVCRSIDLSLAAQAELADAHAILTALPTKLAADQFGPGCALLPEAQVLSIAAAA</sequence>
<protein>
    <submittedName>
        <fullName evidence="1">Uncharacterized protein</fullName>
    </submittedName>
</protein>
<dbReference type="AlphaFoldDB" id="A0A1H8CFA8"/>
<accession>A0A1H8CFA8</accession>
<name>A0A1H8CFA8_9SPHN</name>